<evidence type="ECO:0000313" key="2">
    <source>
        <dbReference type="EMBL" id="MFI1964372.1"/>
    </source>
</evidence>
<feature type="region of interest" description="Disordered" evidence="1">
    <location>
        <begin position="1"/>
        <end position="22"/>
    </location>
</feature>
<dbReference type="Pfam" id="PF12900">
    <property type="entry name" value="Pyridox_ox_2"/>
    <property type="match status" value="1"/>
</dbReference>
<accession>A0ABW7UP02</accession>
<dbReference type="RefSeq" id="WP_079101507.1">
    <property type="nucleotide sequence ID" value="NZ_JBEZHZ010000025.1"/>
</dbReference>
<comment type="caution">
    <text evidence="2">The sequence shown here is derived from an EMBL/GenBank/DDBJ whole genome shotgun (WGS) entry which is preliminary data.</text>
</comment>
<organism evidence="2 3">
    <name type="scientific">Streptomyces pathocidini</name>
    <dbReference type="NCBI Taxonomy" id="1650571"/>
    <lineage>
        <taxon>Bacteria</taxon>
        <taxon>Bacillati</taxon>
        <taxon>Actinomycetota</taxon>
        <taxon>Actinomycetes</taxon>
        <taxon>Kitasatosporales</taxon>
        <taxon>Streptomycetaceae</taxon>
        <taxon>Streptomyces</taxon>
    </lineage>
</organism>
<dbReference type="SUPFAM" id="SSF50475">
    <property type="entry name" value="FMN-binding split barrel"/>
    <property type="match status" value="1"/>
</dbReference>
<proteinExistence type="predicted"/>
<protein>
    <submittedName>
        <fullName evidence="2">Pyridoxamine 5'-phosphate oxidase family protein</fullName>
    </submittedName>
</protein>
<evidence type="ECO:0000313" key="3">
    <source>
        <dbReference type="Proteomes" id="UP001611548"/>
    </source>
</evidence>
<dbReference type="Gene3D" id="2.30.110.10">
    <property type="entry name" value="Electron Transport, Fmn-binding Protein, Chain A"/>
    <property type="match status" value="1"/>
</dbReference>
<evidence type="ECO:0000256" key="1">
    <source>
        <dbReference type="SAM" id="MobiDB-lite"/>
    </source>
</evidence>
<dbReference type="Proteomes" id="UP001611548">
    <property type="component" value="Unassembled WGS sequence"/>
</dbReference>
<keyword evidence="3" id="KW-1185">Reference proteome</keyword>
<sequence length="171" mass="18202">MPSEAPTAPAATVSPQELAGPPTDLIGAASARDAIELLHTTAYGRISLSLQALPHVAVARHIVTDGTVLLRVHRGWGYHRACDGSVVGYGADCLPRNCSTAHGEPEDIWSVQFAGTARIVDPTPEELERFGPAPDTADGVPYEPTYLRIEPQCVTVHHLTGVPVHRPQHGV</sequence>
<name>A0ABW7UP02_9ACTN</name>
<dbReference type="EMBL" id="JBIRWE010000003">
    <property type="protein sequence ID" value="MFI1964372.1"/>
    <property type="molecule type" value="Genomic_DNA"/>
</dbReference>
<dbReference type="InterPro" id="IPR024747">
    <property type="entry name" value="Pyridox_Oxase-rel"/>
</dbReference>
<reference evidence="2 3" key="1">
    <citation type="submission" date="2024-10" db="EMBL/GenBank/DDBJ databases">
        <title>The Natural Products Discovery Center: Release of the First 8490 Sequenced Strains for Exploring Actinobacteria Biosynthetic Diversity.</title>
        <authorList>
            <person name="Kalkreuter E."/>
            <person name="Kautsar S.A."/>
            <person name="Yang D."/>
            <person name="Bader C.D."/>
            <person name="Teijaro C.N."/>
            <person name="Fluegel L."/>
            <person name="Davis C.M."/>
            <person name="Simpson J.R."/>
            <person name="Lauterbach L."/>
            <person name="Steele A.D."/>
            <person name="Gui C."/>
            <person name="Meng S."/>
            <person name="Li G."/>
            <person name="Viehrig K."/>
            <person name="Ye F."/>
            <person name="Su P."/>
            <person name="Kiefer A.F."/>
            <person name="Nichols A."/>
            <person name="Cepeda A.J."/>
            <person name="Yan W."/>
            <person name="Fan B."/>
            <person name="Jiang Y."/>
            <person name="Adhikari A."/>
            <person name="Zheng C.-J."/>
            <person name="Schuster L."/>
            <person name="Cowan T.M."/>
            <person name="Smanski M.J."/>
            <person name="Chevrette M.G."/>
            <person name="De Carvalho L.P.S."/>
            <person name="Shen B."/>
        </authorList>
    </citation>
    <scope>NUCLEOTIDE SEQUENCE [LARGE SCALE GENOMIC DNA]</scope>
    <source>
        <strain evidence="2 3">NPDC020327</strain>
    </source>
</reference>
<dbReference type="InterPro" id="IPR012349">
    <property type="entry name" value="Split_barrel_FMN-bd"/>
</dbReference>
<gene>
    <name evidence="2" type="ORF">ACH429_09645</name>
</gene>